<dbReference type="EMBL" id="JAEKNQ010000056">
    <property type="protein sequence ID" value="MBJ7604285.1"/>
    <property type="molecule type" value="Genomic_DNA"/>
</dbReference>
<dbReference type="Pfam" id="PF06262">
    <property type="entry name" value="Zincin_1"/>
    <property type="match status" value="1"/>
</dbReference>
<comment type="caution">
    <text evidence="1">The sequence shown here is derived from an EMBL/GenBank/DDBJ whole genome shotgun (WGS) entry which is preliminary data.</text>
</comment>
<proteinExistence type="predicted"/>
<dbReference type="SUPFAM" id="SSF55486">
    <property type="entry name" value="Metalloproteases ('zincins'), catalytic domain"/>
    <property type="match status" value="1"/>
</dbReference>
<reference evidence="1 2" key="1">
    <citation type="submission" date="2020-10" db="EMBL/GenBank/DDBJ databases">
        <title>Ca. Dormibacterota MAGs.</title>
        <authorList>
            <person name="Montgomery K."/>
        </authorList>
    </citation>
    <scope>NUCLEOTIDE SEQUENCE [LARGE SCALE GENOMIC DNA]</scope>
    <source>
        <strain evidence="1">SC8811_S16_3</strain>
    </source>
</reference>
<dbReference type="RefSeq" id="WP_338181676.1">
    <property type="nucleotide sequence ID" value="NZ_JAEKNQ010000056.1"/>
</dbReference>
<dbReference type="InterPro" id="IPR010428">
    <property type="entry name" value="Zincin_1"/>
</dbReference>
<dbReference type="AlphaFoldDB" id="A0A934KGH2"/>
<sequence length="101" mass="11678">MSRERFEAAVMQAIEAIPAEFQPYLEDIHFVVADDSGLRLFGLYEGAGALAETYLPARITLFKDTHEHFADSWQELETQVRRTLEHEIGHHFEMGEHELPH</sequence>
<gene>
    <name evidence="1" type="ORF">JF888_14030</name>
</gene>
<protein>
    <submittedName>
        <fullName evidence="1">Metallopeptidase family protein</fullName>
    </submittedName>
</protein>
<dbReference type="Proteomes" id="UP000620075">
    <property type="component" value="Unassembled WGS sequence"/>
</dbReference>
<name>A0A934KGH2_9BACT</name>
<organism evidence="1 2">
    <name type="scientific">Candidatus Dormiibacter inghamiae</name>
    <dbReference type="NCBI Taxonomy" id="3127013"/>
    <lineage>
        <taxon>Bacteria</taxon>
        <taxon>Bacillati</taxon>
        <taxon>Candidatus Dormiibacterota</taxon>
        <taxon>Candidatus Dormibacteria</taxon>
        <taxon>Candidatus Dormibacterales</taxon>
        <taxon>Candidatus Dormibacteraceae</taxon>
        <taxon>Candidatus Dormiibacter</taxon>
    </lineage>
</organism>
<accession>A0A934KGH2</accession>
<dbReference type="InterPro" id="IPR038555">
    <property type="entry name" value="Zincin_1_sf"/>
</dbReference>
<evidence type="ECO:0000313" key="1">
    <source>
        <dbReference type="EMBL" id="MBJ7604285.1"/>
    </source>
</evidence>
<evidence type="ECO:0000313" key="2">
    <source>
        <dbReference type="Proteomes" id="UP000620075"/>
    </source>
</evidence>
<dbReference type="Gene3D" id="3.30.2010.20">
    <property type="match status" value="1"/>
</dbReference>